<dbReference type="Proteomes" id="UP000004318">
    <property type="component" value="Unassembled WGS sequence"/>
</dbReference>
<evidence type="ECO:0000313" key="9">
    <source>
        <dbReference type="Proteomes" id="UP000004318"/>
    </source>
</evidence>
<dbReference type="GO" id="GO:0005524">
    <property type="term" value="F:ATP binding"/>
    <property type="evidence" value="ECO:0007669"/>
    <property type="project" value="UniProtKB-UniRule"/>
</dbReference>
<dbReference type="OrthoDB" id="9807403at2"/>
<evidence type="ECO:0000256" key="3">
    <source>
        <dbReference type="ARBA" id="ARBA00022741"/>
    </source>
</evidence>
<dbReference type="EMBL" id="AAMO01000006">
    <property type="protein sequence ID" value="EAQ02835.1"/>
    <property type="molecule type" value="Genomic_DNA"/>
</dbReference>
<dbReference type="InterPro" id="IPR012094">
    <property type="entry name" value="tRNA_Ile_lys_synt"/>
</dbReference>
<feature type="domain" description="tRNA(Ile)-lysidine/2-thiocytidine synthase N-terminal" evidence="7">
    <location>
        <begin position="22"/>
        <end position="199"/>
    </location>
</feature>
<sequence>MSGDPARAVAGFFDPPPAGPLGVAVSGGSDSLALLHLLHDWASGSGLALHAVTVDHGLRADSAAEAACVGEIAGRLGVPHTVLHWTGWDGAGNLSDRARRARYDLMAEWARGAGVAGIALGHTADDQAETLLMRLARGSGVAGLAAMSPGRSHAGVTFLRPLLTVRRAELRRYLDARDQKWIEDPTNEDMRFDRPKARRALRELEPLGLTVEALNMVAGNMAALRKTLGHYAEAEARAHVQFEAGDVLIPCAAFGAMPGETARLILQAALHWVSGEEYPPRRGGIQRLVEAIARGEGMPLSGCLIAIRDDTIRISREPAAVAETVAAPGTLWDGRWRLTGPFRPGDRIAATGEAGLRACTEWRGTGLPRRTLLAAPAVWRDGALRAAPLAGFGAGFSAELCRSAEDYHATFRTH</sequence>
<dbReference type="InterPro" id="IPR012795">
    <property type="entry name" value="tRNA_Ile_lys_synt_N"/>
</dbReference>
<comment type="function">
    <text evidence="6">Ligates lysine onto the cytidine present at position 34 of the AUA codon-specific tRNA(Ile) that contains the anticodon CAU, in an ATP-dependent manner. Cytidine is converted to lysidine, thus changing the amino acid specificity of the tRNA from methionine to isoleucine.</text>
</comment>
<evidence type="ECO:0000256" key="4">
    <source>
        <dbReference type="ARBA" id="ARBA00022840"/>
    </source>
</evidence>
<gene>
    <name evidence="6" type="primary">tilS</name>
    <name evidence="8" type="ORF">OB2597_15675</name>
</gene>
<evidence type="ECO:0000256" key="2">
    <source>
        <dbReference type="ARBA" id="ARBA00022694"/>
    </source>
</evidence>
<accession>A3TZ17</accession>
<dbReference type="NCBIfam" id="TIGR02432">
    <property type="entry name" value="lysidine_TilS_N"/>
    <property type="match status" value="1"/>
</dbReference>
<dbReference type="RefSeq" id="WP_009807344.1">
    <property type="nucleotide sequence ID" value="NZ_CH724131.1"/>
</dbReference>
<proteinExistence type="inferred from homology"/>
<evidence type="ECO:0000313" key="8">
    <source>
        <dbReference type="EMBL" id="EAQ02835.1"/>
    </source>
</evidence>
<dbReference type="InterPro" id="IPR011063">
    <property type="entry name" value="TilS/TtcA_N"/>
</dbReference>
<comment type="domain">
    <text evidence="6">The N-terminal region contains the highly conserved SGGXDS motif, predicted to be a P-loop motif involved in ATP binding.</text>
</comment>
<dbReference type="Pfam" id="PF01171">
    <property type="entry name" value="ATP_bind_3"/>
    <property type="match status" value="1"/>
</dbReference>
<reference evidence="8 9" key="1">
    <citation type="journal article" date="2010" name="J. Bacteriol.">
        <title>Genome sequences of Oceanicola granulosus HTCC2516(T) and Oceanicola batsensis HTCC2597(TDelta).</title>
        <authorList>
            <person name="Thrash J.C."/>
            <person name="Cho J.C."/>
            <person name="Vergin K.L."/>
            <person name="Giovannoni S.J."/>
        </authorList>
    </citation>
    <scope>NUCLEOTIDE SEQUENCE [LARGE SCALE GENOMIC DNA]</scope>
    <source>
        <strain evidence="9">ATCC BAA-863 / DSM 15984 / KCTC 12145 / HTCC2597</strain>
    </source>
</reference>
<keyword evidence="2 6" id="KW-0819">tRNA processing</keyword>
<keyword evidence="6" id="KW-0963">Cytoplasm</keyword>
<dbReference type="HAMAP" id="MF_01161">
    <property type="entry name" value="tRNA_Ile_lys_synt"/>
    <property type="match status" value="1"/>
</dbReference>
<dbReference type="STRING" id="252305.OB2597_15675"/>
<keyword evidence="9" id="KW-1185">Reference proteome</keyword>
<evidence type="ECO:0000256" key="1">
    <source>
        <dbReference type="ARBA" id="ARBA00022598"/>
    </source>
</evidence>
<dbReference type="EC" id="6.3.4.19" evidence="6"/>
<dbReference type="eggNOG" id="COG0037">
    <property type="taxonomic scope" value="Bacteria"/>
</dbReference>
<dbReference type="PANTHER" id="PTHR43033">
    <property type="entry name" value="TRNA(ILE)-LYSIDINE SYNTHASE-RELATED"/>
    <property type="match status" value="1"/>
</dbReference>
<comment type="catalytic activity">
    <reaction evidence="5 6">
        <text>cytidine(34) in tRNA(Ile2) + L-lysine + ATP = lysidine(34) in tRNA(Ile2) + AMP + diphosphate + H(+)</text>
        <dbReference type="Rhea" id="RHEA:43744"/>
        <dbReference type="Rhea" id="RHEA-COMP:10625"/>
        <dbReference type="Rhea" id="RHEA-COMP:10670"/>
        <dbReference type="ChEBI" id="CHEBI:15378"/>
        <dbReference type="ChEBI" id="CHEBI:30616"/>
        <dbReference type="ChEBI" id="CHEBI:32551"/>
        <dbReference type="ChEBI" id="CHEBI:33019"/>
        <dbReference type="ChEBI" id="CHEBI:82748"/>
        <dbReference type="ChEBI" id="CHEBI:83665"/>
        <dbReference type="ChEBI" id="CHEBI:456215"/>
        <dbReference type="EC" id="6.3.4.19"/>
    </reaction>
</comment>
<feature type="binding site" evidence="6">
    <location>
        <begin position="26"/>
        <end position="31"/>
    </location>
    <ligand>
        <name>ATP</name>
        <dbReference type="ChEBI" id="CHEBI:30616"/>
    </ligand>
</feature>
<dbReference type="InterPro" id="IPR014729">
    <property type="entry name" value="Rossmann-like_a/b/a_fold"/>
</dbReference>
<comment type="similarity">
    <text evidence="6">Belongs to the tRNA(Ile)-lysidine synthase family.</text>
</comment>
<organism evidence="8 9">
    <name type="scientific">Pseudooceanicola batsensis (strain ATCC BAA-863 / DSM 15984 / KCTC 12145 / HTCC2597)</name>
    <name type="common">Oceanicola batsensis</name>
    <dbReference type="NCBI Taxonomy" id="252305"/>
    <lineage>
        <taxon>Bacteria</taxon>
        <taxon>Pseudomonadati</taxon>
        <taxon>Pseudomonadota</taxon>
        <taxon>Alphaproteobacteria</taxon>
        <taxon>Rhodobacterales</taxon>
        <taxon>Paracoccaceae</taxon>
        <taxon>Pseudooceanicola</taxon>
    </lineage>
</organism>
<dbReference type="GO" id="GO:0005737">
    <property type="term" value="C:cytoplasm"/>
    <property type="evidence" value="ECO:0007669"/>
    <property type="project" value="UniProtKB-SubCell"/>
</dbReference>
<dbReference type="GO" id="GO:0032267">
    <property type="term" value="F:tRNA(Ile)-lysidine synthase activity"/>
    <property type="evidence" value="ECO:0007669"/>
    <property type="project" value="UniProtKB-EC"/>
</dbReference>
<protein>
    <recommendedName>
        <fullName evidence="6">tRNA(Ile)-lysidine synthase</fullName>
        <ecNumber evidence="6">6.3.4.19</ecNumber>
    </recommendedName>
    <alternativeName>
        <fullName evidence="6">tRNA(Ile)-2-lysyl-cytidine synthase</fullName>
    </alternativeName>
    <alternativeName>
        <fullName evidence="6">tRNA(Ile)-lysidine synthetase</fullName>
    </alternativeName>
</protein>
<keyword evidence="1 6" id="KW-0436">Ligase</keyword>
<evidence type="ECO:0000256" key="6">
    <source>
        <dbReference type="HAMAP-Rule" id="MF_01161"/>
    </source>
</evidence>
<dbReference type="HOGENOM" id="CLU_018869_3_2_5"/>
<dbReference type="SUPFAM" id="SSF52402">
    <property type="entry name" value="Adenine nucleotide alpha hydrolases-like"/>
    <property type="match status" value="1"/>
</dbReference>
<dbReference type="Gene3D" id="3.40.50.620">
    <property type="entry name" value="HUPs"/>
    <property type="match status" value="1"/>
</dbReference>
<keyword evidence="3 6" id="KW-0547">Nucleotide-binding</keyword>
<comment type="caution">
    <text evidence="8">The sequence shown here is derived from an EMBL/GenBank/DDBJ whole genome shotgun (WGS) entry which is preliminary data.</text>
</comment>
<dbReference type="AlphaFoldDB" id="A3TZ17"/>
<evidence type="ECO:0000259" key="7">
    <source>
        <dbReference type="Pfam" id="PF01171"/>
    </source>
</evidence>
<name>A3TZ17_PSEBH</name>
<dbReference type="GO" id="GO:0006400">
    <property type="term" value="P:tRNA modification"/>
    <property type="evidence" value="ECO:0007669"/>
    <property type="project" value="UniProtKB-UniRule"/>
</dbReference>
<dbReference type="PANTHER" id="PTHR43033:SF1">
    <property type="entry name" value="TRNA(ILE)-LYSIDINE SYNTHASE-RELATED"/>
    <property type="match status" value="1"/>
</dbReference>
<evidence type="ECO:0000256" key="5">
    <source>
        <dbReference type="ARBA" id="ARBA00048539"/>
    </source>
</evidence>
<comment type="subcellular location">
    <subcellularLocation>
        <location evidence="6">Cytoplasm</location>
    </subcellularLocation>
</comment>
<keyword evidence="4 6" id="KW-0067">ATP-binding</keyword>
<dbReference type="CDD" id="cd01992">
    <property type="entry name" value="TilS_N"/>
    <property type="match status" value="1"/>
</dbReference>